<dbReference type="AlphaFoldDB" id="A0A835MEQ7"/>
<keyword evidence="2" id="KW-1185">Reference proteome</keyword>
<protein>
    <submittedName>
        <fullName evidence="1">Uncharacterized protein</fullName>
    </submittedName>
</protein>
<gene>
    <name evidence="1" type="ORF">IFM89_009622</name>
</gene>
<dbReference type="EMBL" id="JADFTS010000001">
    <property type="protein sequence ID" value="KAF9624339.1"/>
    <property type="molecule type" value="Genomic_DNA"/>
</dbReference>
<accession>A0A835MEQ7</accession>
<evidence type="ECO:0000313" key="2">
    <source>
        <dbReference type="Proteomes" id="UP000631114"/>
    </source>
</evidence>
<name>A0A835MEQ7_9MAGN</name>
<organism evidence="1 2">
    <name type="scientific">Coptis chinensis</name>
    <dbReference type="NCBI Taxonomy" id="261450"/>
    <lineage>
        <taxon>Eukaryota</taxon>
        <taxon>Viridiplantae</taxon>
        <taxon>Streptophyta</taxon>
        <taxon>Embryophyta</taxon>
        <taxon>Tracheophyta</taxon>
        <taxon>Spermatophyta</taxon>
        <taxon>Magnoliopsida</taxon>
        <taxon>Ranunculales</taxon>
        <taxon>Ranunculaceae</taxon>
        <taxon>Coptidoideae</taxon>
        <taxon>Coptis</taxon>
    </lineage>
</organism>
<dbReference type="Proteomes" id="UP000631114">
    <property type="component" value="Unassembled WGS sequence"/>
</dbReference>
<proteinExistence type="predicted"/>
<reference evidence="1 2" key="1">
    <citation type="submission" date="2020-10" db="EMBL/GenBank/DDBJ databases">
        <title>The Coptis chinensis genome and diversification of protoberbering-type alkaloids.</title>
        <authorList>
            <person name="Wang B."/>
            <person name="Shu S."/>
            <person name="Song C."/>
            <person name="Liu Y."/>
        </authorList>
    </citation>
    <scope>NUCLEOTIDE SEQUENCE [LARGE SCALE GENOMIC DNA]</scope>
    <source>
        <strain evidence="1">HL-2020</strain>
        <tissue evidence="1">Leaf</tissue>
    </source>
</reference>
<sequence length="223" mass="24897">MTLEITRRVIVQFLPSITEGSGSPFRGSDIPPENSLVGTAVEPREHLSPTAHNSSLRTLELQNSPGKMLADSEAEKILKYIGVLNSQEEEKPPDTETSTPSRWADLIEEGEIEEPNHIDENSRGELWTELQHISNANLPWLLMGDFNAYLSCSEKQGDPKIVHGLGSMFWARESGPKPNSFSLKRPLQLQLASTDFSSTSAPLIRSRLKPLESSFWVGRFDIR</sequence>
<evidence type="ECO:0000313" key="1">
    <source>
        <dbReference type="EMBL" id="KAF9624339.1"/>
    </source>
</evidence>
<comment type="caution">
    <text evidence="1">The sequence shown here is derived from an EMBL/GenBank/DDBJ whole genome shotgun (WGS) entry which is preliminary data.</text>
</comment>